<evidence type="ECO:0000256" key="7">
    <source>
        <dbReference type="SAM" id="MobiDB-lite"/>
    </source>
</evidence>
<dbReference type="Pfam" id="PF18052">
    <property type="entry name" value="Rx_N"/>
    <property type="match status" value="1"/>
</dbReference>
<evidence type="ECO:0000313" key="12">
    <source>
        <dbReference type="Proteomes" id="UP001231189"/>
    </source>
</evidence>
<dbReference type="SUPFAM" id="SSF52058">
    <property type="entry name" value="L domain-like"/>
    <property type="match status" value="1"/>
</dbReference>
<keyword evidence="3" id="KW-0677">Repeat</keyword>
<dbReference type="CDD" id="cd14798">
    <property type="entry name" value="RX-CC_like"/>
    <property type="match status" value="1"/>
</dbReference>
<evidence type="ECO:0000259" key="9">
    <source>
        <dbReference type="Pfam" id="PF23559"/>
    </source>
</evidence>
<evidence type="ECO:0000313" key="11">
    <source>
        <dbReference type="EMBL" id="KAK1626135.1"/>
    </source>
</evidence>
<evidence type="ECO:0000256" key="5">
    <source>
        <dbReference type="ARBA" id="ARBA00022821"/>
    </source>
</evidence>
<accession>A0AAD8RIT8</accession>
<dbReference type="EMBL" id="JAUUTY010000005">
    <property type="protein sequence ID" value="KAK1626135.1"/>
    <property type="molecule type" value="Genomic_DNA"/>
</dbReference>
<dbReference type="Pfam" id="PF23559">
    <property type="entry name" value="WHD_DRP"/>
    <property type="match status" value="1"/>
</dbReference>
<keyword evidence="6" id="KW-0175">Coiled coil</keyword>
<sequence>MAELATGAVTTLLGVIGNEALRLGRVRVDVQFIKEEMESISSFLANLASAGREHDEQVRTWMNQARILANDCNTCIDLYLYRGDPGLNLPSEGLCRYLGWAPWLLRKLYAQHRAAGQLSVLKERARDIGDRRLRYGVEVKTPDRPSSSTQPLLELTTADNEEEEDDDDHDDQHKGGTLSMTHMSMDDETYLKEKLHQWIGPVVRDATRSIPSVVILVPDTKDAKDADTLVSHARDVANTHLKQAVKGSAGEHHQDKVLPKNQIEWNIVVVDVPKVHYDYYGPLDEWDILYYIWHQLKQSQQQQREGTTPPTTNRMYKRNLFREKLGILQEIFNQRCKEIDTKFDEITTSICSQVGSKEDVDFNEKTIPEKSLDKLLMRLIAKSTTATPSKEDQKKFAASYQKIIEETAKKLKAKIHGSSDQQIHGVSDQQVPDYEDILQEVFPEPTTAAAINGNTNTNTNSTTSTPIEGQIIEIIEGVKEMLRDLKKLDNYSGGVRSEPAAQGSEADFGKSTEEKIFHDKTEEKILEIKYKIVAQLMIRGIVDKIQEQVGDNTKRILIILKTDDNKHVAVWEETMKILCRLGCNTITGAMIVATKTTQHQNKEDFCYPRLKLLEYPLVGRYLDTILENTKEPLCEEDSRQILLRSILYECEPDEFSMKLFAHTFHAKPKRSNEELRKLLNNLRATQNSSPDIAAKMFNFSYKDLPKGYRSCLLYLAIFPAETEVRMSTLVGRWVAEGLITTTDWSWSSSVKEALKCFVALINQGLLSPAAIGATGNVKSCRVNQPVHGFIDKIARKQRILEKRLSSRWARHFSIFSDVRLRSSQKVEDFLKNIPKSSQFSKIKVLDLEQCNCFKGNRRYLRDICSKILMLKYLSLRSTDANHLPKAINNLHELEVLDIRETEIPMHATRKILLRKLKRVLGGSRHTQFSSIHIPEKIDKMEGMEVLSNVEPRNHRDLDHIAGRFTLKKLGVVIRKESHLGALLVATKDLKRSLRSLTITLNMLTPPTDQWFKDKSTTEWDPKDSHLVSLSIMGSTQKKELLTWFSTIAIKVAKVTISGSFRQDDMNTLAVFPSLSCVRLRRIHDQTSHELVSVAGFKSLSTFIVEDTNIAKIIFKDRDASKRMKMVGLKELDQDGIAVPEKVEQDINKNGDQSAGGTDGAAVARCPSLWKAKSWLQRN</sequence>
<dbReference type="Proteomes" id="UP001231189">
    <property type="component" value="Unassembled WGS sequence"/>
</dbReference>
<dbReference type="Gene3D" id="1.10.10.10">
    <property type="entry name" value="Winged helix-like DNA-binding domain superfamily/Winged helix DNA-binding domain"/>
    <property type="match status" value="1"/>
</dbReference>
<gene>
    <name evidence="11" type="ORF">QYE76_000450</name>
</gene>
<feature type="domain" description="Disease resistance protein winged helix" evidence="9">
    <location>
        <begin position="717"/>
        <end position="789"/>
    </location>
</feature>
<feature type="domain" description="Disease resistance R13L4/SHOC-2-like LRR" evidence="10">
    <location>
        <begin position="820"/>
        <end position="1126"/>
    </location>
</feature>
<dbReference type="Pfam" id="PF23598">
    <property type="entry name" value="LRR_14"/>
    <property type="match status" value="1"/>
</dbReference>
<keyword evidence="5" id="KW-0611">Plant defense</keyword>
<dbReference type="PANTHER" id="PTHR23155:SF1062">
    <property type="entry name" value="OS11G0579400 PROTEIN"/>
    <property type="match status" value="1"/>
</dbReference>
<dbReference type="InterPro" id="IPR032675">
    <property type="entry name" value="LRR_dom_sf"/>
</dbReference>
<dbReference type="InterPro" id="IPR055414">
    <property type="entry name" value="LRR_R13L4/SHOC2-like"/>
</dbReference>
<dbReference type="InterPro" id="IPR058922">
    <property type="entry name" value="WHD_DRP"/>
</dbReference>
<evidence type="ECO:0000256" key="3">
    <source>
        <dbReference type="ARBA" id="ARBA00022737"/>
    </source>
</evidence>
<dbReference type="InterPro" id="IPR036388">
    <property type="entry name" value="WH-like_DNA-bd_sf"/>
</dbReference>
<organism evidence="11 12">
    <name type="scientific">Lolium multiflorum</name>
    <name type="common">Italian ryegrass</name>
    <name type="synonym">Lolium perenne subsp. multiflorum</name>
    <dbReference type="NCBI Taxonomy" id="4521"/>
    <lineage>
        <taxon>Eukaryota</taxon>
        <taxon>Viridiplantae</taxon>
        <taxon>Streptophyta</taxon>
        <taxon>Embryophyta</taxon>
        <taxon>Tracheophyta</taxon>
        <taxon>Spermatophyta</taxon>
        <taxon>Magnoliopsida</taxon>
        <taxon>Liliopsida</taxon>
        <taxon>Poales</taxon>
        <taxon>Poaceae</taxon>
        <taxon>BOP clade</taxon>
        <taxon>Pooideae</taxon>
        <taxon>Poodae</taxon>
        <taxon>Poeae</taxon>
        <taxon>Poeae Chloroplast Group 2 (Poeae type)</taxon>
        <taxon>Loliodinae</taxon>
        <taxon>Loliinae</taxon>
        <taxon>Lolium</taxon>
    </lineage>
</organism>
<feature type="region of interest" description="Disordered" evidence="7">
    <location>
        <begin position="137"/>
        <end position="179"/>
    </location>
</feature>
<proteinExistence type="inferred from homology"/>
<evidence type="ECO:0000256" key="4">
    <source>
        <dbReference type="ARBA" id="ARBA00022741"/>
    </source>
</evidence>
<evidence type="ECO:0000256" key="1">
    <source>
        <dbReference type="ARBA" id="ARBA00008894"/>
    </source>
</evidence>
<reference evidence="11" key="1">
    <citation type="submission" date="2023-07" db="EMBL/GenBank/DDBJ databases">
        <title>A chromosome-level genome assembly of Lolium multiflorum.</title>
        <authorList>
            <person name="Chen Y."/>
            <person name="Copetti D."/>
            <person name="Kolliker R."/>
            <person name="Studer B."/>
        </authorList>
    </citation>
    <scope>NUCLEOTIDE SEQUENCE</scope>
    <source>
        <strain evidence="11">02402/16</strain>
        <tissue evidence="11">Leaf</tissue>
    </source>
</reference>
<dbReference type="InterPro" id="IPR038005">
    <property type="entry name" value="RX-like_CC"/>
</dbReference>
<dbReference type="Gene3D" id="3.80.10.10">
    <property type="entry name" value="Ribonuclease Inhibitor"/>
    <property type="match status" value="1"/>
</dbReference>
<dbReference type="GO" id="GO:0098542">
    <property type="term" value="P:defense response to other organism"/>
    <property type="evidence" value="ECO:0007669"/>
    <property type="project" value="TreeGrafter"/>
</dbReference>
<evidence type="ECO:0000256" key="2">
    <source>
        <dbReference type="ARBA" id="ARBA00022614"/>
    </source>
</evidence>
<feature type="domain" description="Disease resistance N-terminal" evidence="8">
    <location>
        <begin position="9"/>
        <end position="83"/>
    </location>
</feature>
<dbReference type="AlphaFoldDB" id="A0AAD8RIT8"/>
<name>A0AAD8RIT8_LOLMU</name>
<feature type="compositionally biased region" description="Acidic residues" evidence="7">
    <location>
        <begin position="159"/>
        <end position="169"/>
    </location>
</feature>
<keyword evidence="12" id="KW-1185">Reference proteome</keyword>
<comment type="similarity">
    <text evidence="1">Belongs to the disease resistance NB-LRR family.</text>
</comment>
<keyword evidence="4" id="KW-0547">Nucleotide-binding</keyword>
<dbReference type="Gene3D" id="1.20.5.4130">
    <property type="match status" value="1"/>
</dbReference>
<dbReference type="PANTHER" id="PTHR23155">
    <property type="entry name" value="DISEASE RESISTANCE PROTEIN RP"/>
    <property type="match status" value="1"/>
</dbReference>
<comment type="caution">
    <text evidence="11">The sequence shown here is derived from an EMBL/GenBank/DDBJ whole genome shotgun (WGS) entry which is preliminary data.</text>
</comment>
<evidence type="ECO:0000259" key="10">
    <source>
        <dbReference type="Pfam" id="PF23598"/>
    </source>
</evidence>
<protein>
    <recommendedName>
        <fullName evidence="13">Rx N-terminal domain-containing protein</fullName>
    </recommendedName>
</protein>
<dbReference type="GO" id="GO:0000166">
    <property type="term" value="F:nucleotide binding"/>
    <property type="evidence" value="ECO:0007669"/>
    <property type="project" value="UniProtKB-KW"/>
</dbReference>
<evidence type="ECO:0008006" key="13">
    <source>
        <dbReference type="Google" id="ProtNLM"/>
    </source>
</evidence>
<evidence type="ECO:0000259" key="8">
    <source>
        <dbReference type="Pfam" id="PF18052"/>
    </source>
</evidence>
<evidence type="ECO:0000256" key="6">
    <source>
        <dbReference type="ARBA" id="ARBA00023054"/>
    </source>
</evidence>
<keyword evidence="2" id="KW-0433">Leucine-rich repeat</keyword>
<dbReference type="InterPro" id="IPR041118">
    <property type="entry name" value="Rx_N"/>
</dbReference>
<dbReference type="InterPro" id="IPR044974">
    <property type="entry name" value="Disease_R_plants"/>
</dbReference>